<evidence type="ECO:0000313" key="11">
    <source>
        <dbReference type="EMBL" id="SOD95107.1"/>
    </source>
</evidence>
<protein>
    <recommendedName>
        <fullName evidence="4 10">Nicotinate-nucleotide--dimethylbenzimidazole phosphoribosyltransferase</fullName>
        <shortName evidence="10">NN:DBI PRT</shortName>
        <ecNumber evidence="3 10">2.4.2.21</ecNumber>
    </recommendedName>
    <alternativeName>
        <fullName evidence="8 10">N(1)-alpha-phosphoribosyltransferase</fullName>
    </alternativeName>
</protein>
<keyword evidence="7 10" id="KW-0808">Transferase</keyword>
<keyword evidence="5 10" id="KW-0169">Cobalamin biosynthesis</keyword>
<sequence length="349" mass="34695">MSPTVRSVAEFRDLLSRLPAADGAAAAAAAAREPQLTKPPGSLGRLEDLAAWLAAWQGRHPPVVERVRCAVFAGNHGVAALGVSAFPAAVTAQMVENFRHGGAAVNQLCRTVGAELTVTALALDRPTADFTQAPALTEDDLVAALNAGLAAAEAGLDALCLGEMGIANTTSAAAIGLALYGGAAAEWTGPGTGVAGSALARKAEVVAQGVALHGADRPDGVEVLRRLGGRELAAIAGAVAGARLARVPVVLDGYICTAAAACLEATVPGALDHCVVAHASAEPGHRRMVERLGKQALLDLGLRLGEGSGAVLAVSVLKAAAACHAGMATFAEAGVAAGDEGREAGTTTA</sequence>
<evidence type="ECO:0000313" key="12">
    <source>
        <dbReference type="Proteomes" id="UP000219621"/>
    </source>
</evidence>
<dbReference type="EMBL" id="OCNJ01000004">
    <property type="protein sequence ID" value="SOD95107.1"/>
    <property type="molecule type" value="Genomic_DNA"/>
</dbReference>
<dbReference type="Pfam" id="PF02277">
    <property type="entry name" value="DBI_PRT"/>
    <property type="match status" value="1"/>
</dbReference>
<dbReference type="GO" id="GO:0008939">
    <property type="term" value="F:nicotinate-nucleotide-dimethylbenzimidazole phosphoribosyltransferase activity"/>
    <property type="evidence" value="ECO:0007669"/>
    <property type="project" value="UniProtKB-UniRule"/>
</dbReference>
<evidence type="ECO:0000256" key="3">
    <source>
        <dbReference type="ARBA" id="ARBA00011991"/>
    </source>
</evidence>
<gene>
    <name evidence="10" type="primary">cobT</name>
    <name evidence="11" type="ORF">SAMN05421508_104228</name>
</gene>
<comment type="similarity">
    <text evidence="2 10">Belongs to the CobT family.</text>
</comment>
<evidence type="ECO:0000256" key="2">
    <source>
        <dbReference type="ARBA" id="ARBA00007110"/>
    </source>
</evidence>
<reference evidence="11 12" key="1">
    <citation type="submission" date="2017-09" db="EMBL/GenBank/DDBJ databases">
        <authorList>
            <person name="Ehlers B."/>
            <person name="Leendertz F.H."/>
        </authorList>
    </citation>
    <scope>NUCLEOTIDE SEQUENCE [LARGE SCALE GENOMIC DNA]</scope>
    <source>
        <strain evidence="11 12">USBA 140</strain>
    </source>
</reference>
<keyword evidence="6 10" id="KW-0328">Glycosyltransferase</keyword>
<evidence type="ECO:0000256" key="6">
    <source>
        <dbReference type="ARBA" id="ARBA00022676"/>
    </source>
</evidence>
<dbReference type="PANTHER" id="PTHR43463">
    <property type="entry name" value="NICOTINATE-NUCLEOTIDE--DIMETHYLBENZIMIDAZOLE PHOSPHORIBOSYLTRANSFERASE"/>
    <property type="match status" value="1"/>
</dbReference>
<dbReference type="NCBIfam" id="TIGR03160">
    <property type="entry name" value="cobT_DBIPRT"/>
    <property type="match status" value="1"/>
</dbReference>
<evidence type="ECO:0000256" key="9">
    <source>
        <dbReference type="ARBA" id="ARBA00047340"/>
    </source>
</evidence>
<dbReference type="NCBIfam" id="NF000996">
    <property type="entry name" value="PRK00105.1"/>
    <property type="match status" value="1"/>
</dbReference>
<dbReference type="InterPro" id="IPR023195">
    <property type="entry name" value="Nict_dMeBzImd_PRibTrfase_N"/>
</dbReference>
<evidence type="ECO:0000256" key="7">
    <source>
        <dbReference type="ARBA" id="ARBA00022679"/>
    </source>
</evidence>
<dbReference type="SUPFAM" id="SSF52733">
    <property type="entry name" value="Nicotinate mononucleotide:5,6-dimethylbenzimidazole phosphoribosyltransferase (CobT)"/>
    <property type="match status" value="1"/>
</dbReference>
<evidence type="ECO:0000256" key="4">
    <source>
        <dbReference type="ARBA" id="ARBA00015486"/>
    </source>
</evidence>
<dbReference type="GO" id="GO:0009236">
    <property type="term" value="P:cobalamin biosynthetic process"/>
    <property type="evidence" value="ECO:0007669"/>
    <property type="project" value="UniProtKB-UniRule"/>
</dbReference>
<comment type="catalytic activity">
    <reaction evidence="9 10">
        <text>5,6-dimethylbenzimidazole + nicotinate beta-D-ribonucleotide = alpha-ribazole 5'-phosphate + nicotinate + H(+)</text>
        <dbReference type="Rhea" id="RHEA:11196"/>
        <dbReference type="ChEBI" id="CHEBI:15378"/>
        <dbReference type="ChEBI" id="CHEBI:15890"/>
        <dbReference type="ChEBI" id="CHEBI:32544"/>
        <dbReference type="ChEBI" id="CHEBI:57502"/>
        <dbReference type="ChEBI" id="CHEBI:57918"/>
        <dbReference type="EC" id="2.4.2.21"/>
    </reaction>
</comment>
<organism evidence="11 12">
    <name type="scientific">Caenispirillum bisanense</name>
    <dbReference type="NCBI Taxonomy" id="414052"/>
    <lineage>
        <taxon>Bacteria</taxon>
        <taxon>Pseudomonadati</taxon>
        <taxon>Pseudomonadota</taxon>
        <taxon>Alphaproteobacteria</taxon>
        <taxon>Rhodospirillales</taxon>
        <taxon>Novispirillaceae</taxon>
        <taxon>Caenispirillum</taxon>
    </lineage>
</organism>
<comment type="function">
    <text evidence="10">Catalyzes the synthesis of alpha-ribazole-5'-phosphate from nicotinate mononucleotide (NAMN) and 5,6-dimethylbenzimidazole (DMB).</text>
</comment>
<accession>A0A286GHU1</accession>
<dbReference type="Gene3D" id="1.10.1610.10">
    <property type="match status" value="1"/>
</dbReference>
<dbReference type="CDD" id="cd02439">
    <property type="entry name" value="DMB-PRT_CobT"/>
    <property type="match status" value="1"/>
</dbReference>
<dbReference type="HAMAP" id="MF_00230">
    <property type="entry name" value="CobT"/>
    <property type="match status" value="1"/>
</dbReference>
<dbReference type="Proteomes" id="UP000219621">
    <property type="component" value="Unassembled WGS sequence"/>
</dbReference>
<dbReference type="InterPro" id="IPR003200">
    <property type="entry name" value="Nict_dMeBzImd_PRibTrfase"/>
</dbReference>
<evidence type="ECO:0000256" key="10">
    <source>
        <dbReference type="HAMAP-Rule" id="MF_00230"/>
    </source>
</evidence>
<dbReference type="InterPro" id="IPR036087">
    <property type="entry name" value="Nict_dMeBzImd_PRibTrfase_sf"/>
</dbReference>
<evidence type="ECO:0000256" key="8">
    <source>
        <dbReference type="ARBA" id="ARBA00030686"/>
    </source>
</evidence>
<evidence type="ECO:0000256" key="1">
    <source>
        <dbReference type="ARBA" id="ARBA00005049"/>
    </source>
</evidence>
<dbReference type="Gene3D" id="3.40.50.10210">
    <property type="match status" value="1"/>
</dbReference>
<dbReference type="PANTHER" id="PTHR43463:SF1">
    <property type="entry name" value="NICOTINATE-NUCLEOTIDE--DIMETHYLBENZIMIDAZOLE PHOSPHORIBOSYLTRANSFERASE"/>
    <property type="match status" value="1"/>
</dbReference>
<dbReference type="RefSeq" id="WP_176525127.1">
    <property type="nucleotide sequence ID" value="NZ_OCNJ01000004.1"/>
</dbReference>
<name>A0A286GHU1_9PROT</name>
<dbReference type="InterPro" id="IPR017846">
    <property type="entry name" value="Nict_dMeBzImd_PRibTrfase_bact"/>
</dbReference>
<comment type="pathway">
    <text evidence="1 10">Nucleoside biosynthesis; alpha-ribazole biosynthesis; alpha-ribazole from 5,6-dimethylbenzimidazole: step 1/2.</text>
</comment>
<keyword evidence="12" id="KW-1185">Reference proteome</keyword>
<dbReference type="AlphaFoldDB" id="A0A286GHU1"/>
<evidence type="ECO:0000256" key="5">
    <source>
        <dbReference type="ARBA" id="ARBA00022573"/>
    </source>
</evidence>
<dbReference type="EC" id="2.4.2.21" evidence="3 10"/>
<feature type="active site" description="Proton acceptor" evidence="10">
    <location>
        <position position="306"/>
    </location>
</feature>
<proteinExistence type="inferred from homology"/>
<dbReference type="UniPathway" id="UPA00061">
    <property type="reaction ID" value="UER00516"/>
</dbReference>